<dbReference type="Gene3D" id="3.40.50.300">
    <property type="entry name" value="P-loop containing nucleotide triphosphate hydrolases"/>
    <property type="match status" value="1"/>
</dbReference>
<dbReference type="SMART" id="SM00382">
    <property type="entry name" value="AAA"/>
    <property type="match status" value="1"/>
</dbReference>
<comment type="similarity">
    <text evidence="1">Belongs to the GSP E family.</text>
</comment>
<dbReference type="InterPro" id="IPR003593">
    <property type="entry name" value="AAA+_ATPase"/>
</dbReference>
<name>A0A1I1E1K1_9GAMM</name>
<dbReference type="PANTHER" id="PTHR30486">
    <property type="entry name" value="TWITCHING MOTILITY PROTEIN PILT"/>
    <property type="match status" value="1"/>
</dbReference>
<evidence type="ECO:0000259" key="2">
    <source>
        <dbReference type="SMART" id="SM00382"/>
    </source>
</evidence>
<dbReference type="Pfam" id="PF00437">
    <property type="entry name" value="T2SSE"/>
    <property type="match status" value="1"/>
</dbReference>
<dbReference type="RefSeq" id="WP_091978870.1">
    <property type="nucleotide sequence ID" value="NZ_FOLO01000001.1"/>
</dbReference>
<dbReference type="InterPro" id="IPR050921">
    <property type="entry name" value="T4SS_GSP_E_ATPase"/>
</dbReference>
<dbReference type="SUPFAM" id="SSF52540">
    <property type="entry name" value="P-loop containing nucleoside triphosphate hydrolases"/>
    <property type="match status" value="1"/>
</dbReference>
<dbReference type="InterPro" id="IPR006321">
    <property type="entry name" value="PilT/PilU"/>
</dbReference>
<dbReference type="InterPro" id="IPR001482">
    <property type="entry name" value="T2SS/T4SS_dom"/>
</dbReference>
<feature type="domain" description="AAA+ ATPase" evidence="2">
    <location>
        <begin position="124"/>
        <end position="249"/>
    </location>
</feature>
<sequence>MNIESLNHYLAKMCELEASDVFISSHLPVSAKINGELTPFDEHSLTEEESLSLVESAMSEKQKTEFHSTKECNFAIATDEGRFRISAFWQRDKAGMVIRRIVTTIPDVTDLGLPSVLTDLIMAKKGLMLFVGGTGTGKSTSLAALLGYRNRNHKGHILTIEDPIEFVHEHEKSIVTQREVGLDTDSFDSALKSSLRQAPDVILIGEIRSQETMEYALSFAETGHLCVATLHANNANQAIDRIMHLVPKEKHDKLKYDLALNLRGIVAQQLIPTSDGRGRVAAIEVMLNSPMIAELIKKGDIGGIKETMSKSREMGMQTFDQALFDHYQNQKINYADALHHADSPNDLRLMIKLRNNDQQGAGFLQGVTVDGLGDDEV</sequence>
<protein>
    <submittedName>
        <fullName evidence="3">Twitching motility protein PilU</fullName>
    </submittedName>
</protein>
<dbReference type="GO" id="GO:0016887">
    <property type="term" value="F:ATP hydrolysis activity"/>
    <property type="evidence" value="ECO:0007669"/>
    <property type="project" value="InterPro"/>
</dbReference>
<dbReference type="GO" id="GO:0005524">
    <property type="term" value="F:ATP binding"/>
    <property type="evidence" value="ECO:0007669"/>
    <property type="project" value="InterPro"/>
</dbReference>
<dbReference type="CDD" id="cd01131">
    <property type="entry name" value="PilT"/>
    <property type="match status" value="1"/>
</dbReference>
<dbReference type="InterPro" id="IPR027417">
    <property type="entry name" value="P-loop_NTPase"/>
</dbReference>
<dbReference type="Proteomes" id="UP000198862">
    <property type="component" value="Unassembled WGS sequence"/>
</dbReference>
<dbReference type="AlphaFoldDB" id="A0A1I1E1K1"/>
<organism evidence="3 4">
    <name type="scientific">Pseudoalteromonas denitrificans DSM 6059</name>
    <dbReference type="NCBI Taxonomy" id="1123010"/>
    <lineage>
        <taxon>Bacteria</taxon>
        <taxon>Pseudomonadati</taxon>
        <taxon>Pseudomonadota</taxon>
        <taxon>Gammaproteobacteria</taxon>
        <taxon>Alteromonadales</taxon>
        <taxon>Pseudoalteromonadaceae</taxon>
        <taxon>Pseudoalteromonas</taxon>
    </lineage>
</organism>
<gene>
    <name evidence="3" type="ORF">SAMN02745724_00165</name>
</gene>
<dbReference type="OrthoDB" id="9804785at2"/>
<evidence type="ECO:0000256" key="1">
    <source>
        <dbReference type="ARBA" id="ARBA00006611"/>
    </source>
</evidence>
<reference evidence="3 4" key="1">
    <citation type="submission" date="2016-10" db="EMBL/GenBank/DDBJ databases">
        <authorList>
            <person name="de Groot N.N."/>
        </authorList>
    </citation>
    <scope>NUCLEOTIDE SEQUENCE [LARGE SCALE GENOMIC DNA]</scope>
    <source>
        <strain evidence="3 4">DSM 6059</strain>
    </source>
</reference>
<keyword evidence="4" id="KW-1185">Reference proteome</keyword>
<dbReference type="PANTHER" id="PTHR30486:SF12">
    <property type="entry name" value="TYPE IV PILUS ATPASE PILU"/>
    <property type="match status" value="1"/>
</dbReference>
<proteinExistence type="inferred from homology"/>
<dbReference type="NCBIfam" id="TIGR01420">
    <property type="entry name" value="pilT_fam"/>
    <property type="match status" value="1"/>
</dbReference>
<accession>A0A1I1E1K1</accession>
<evidence type="ECO:0000313" key="4">
    <source>
        <dbReference type="Proteomes" id="UP000198862"/>
    </source>
</evidence>
<evidence type="ECO:0000313" key="3">
    <source>
        <dbReference type="EMBL" id="SFB80947.1"/>
    </source>
</evidence>
<dbReference type="Gene3D" id="3.30.450.90">
    <property type="match status" value="1"/>
</dbReference>
<dbReference type="STRING" id="1123010.SAMN02745724_00165"/>
<dbReference type="EMBL" id="FOLO01000001">
    <property type="protein sequence ID" value="SFB80947.1"/>
    <property type="molecule type" value="Genomic_DNA"/>
</dbReference>